<protein>
    <submittedName>
        <fullName evidence="2">Rhodanese-related sulfurtransferase</fullName>
    </submittedName>
</protein>
<gene>
    <name evidence="2" type="ORF">HNQ55_000725</name>
</gene>
<organism evidence="2 3">
    <name type="scientific">Thalassotalea piscium</name>
    <dbReference type="NCBI Taxonomy" id="1230533"/>
    <lineage>
        <taxon>Bacteria</taxon>
        <taxon>Pseudomonadati</taxon>
        <taxon>Pseudomonadota</taxon>
        <taxon>Gammaproteobacteria</taxon>
        <taxon>Alteromonadales</taxon>
        <taxon>Colwelliaceae</taxon>
        <taxon>Thalassotalea</taxon>
    </lineage>
</organism>
<comment type="caution">
    <text evidence="2">The sequence shown here is derived from an EMBL/GenBank/DDBJ whole genome shotgun (WGS) entry which is preliminary data.</text>
</comment>
<dbReference type="Proteomes" id="UP000537141">
    <property type="component" value="Unassembled WGS sequence"/>
</dbReference>
<keyword evidence="2" id="KW-0808">Transferase</keyword>
<keyword evidence="3" id="KW-1185">Reference proteome</keyword>
<dbReference type="InterPro" id="IPR036873">
    <property type="entry name" value="Rhodanese-like_dom_sf"/>
</dbReference>
<dbReference type="Pfam" id="PF00581">
    <property type="entry name" value="Rhodanese"/>
    <property type="match status" value="1"/>
</dbReference>
<dbReference type="PROSITE" id="PS50206">
    <property type="entry name" value="RHODANESE_3"/>
    <property type="match status" value="1"/>
</dbReference>
<dbReference type="EMBL" id="JACHHU010000003">
    <property type="protein sequence ID" value="MBB6542247.1"/>
    <property type="molecule type" value="Genomic_DNA"/>
</dbReference>
<proteinExistence type="predicted"/>
<dbReference type="Gene3D" id="3.40.250.10">
    <property type="entry name" value="Rhodanese-like domain"/>
    <property type="match status" value="1"/>
</dbReference>
<feature type="domain" description="Rhodanese" evidence="1">
    <location>
        <begin position="29"/>
        <end position="112"/>
    </location>
</feature>
<dbReference type="AlphaFoldDB" id="A0A7X0NF02"/>
<sequence>MISPITELVKEAKKNIDIISVAQAKQLMEETPCLLLDVREASEVASSAVSDSLAIPRGVLEMQITSKCNDPQMQILVHCQSGGRACLAAEQLLKMGYKNVKAITATHQEMCEHFNQC</sequence>
<name>A0A7X0NF02_9GAMM</name>
<dbReference type="SUPFAM" id="SSF52821">
    <property type="entry name" value="Rhodanese/Cell cycle control phosphatase"/>
    <property type="match status" value="1"/>
</dbReference>
<dbReference type="GO" id="GO:0016740">
    <property type="term" value="F:transferase activity"/>
    <property type="evidence" value="ECO:0007669"/>
    <property type="project" value="UniProtKB-KW"/>
</dbReference>
<dbReference type="PANTHER" id="PTHR44542:SF14">
    <property type="entry name" value="PROTEIN HIGH ARSENIC CONTENT 1, MITOCHONDRIAL-RELATED"/>
    <property type="match status" value="1"/>
</dbReference>
<dbReference type="InterPro" id="IPR044684">
    <property type="entry name" value="STR17/STR18/HARC1-like"/>
</dbReference>
<evidence type="ECO:0000259" key="1">
    <source>
        <dbReference type="PROSITE" id="PS50206"/>
    </source>
</evidence>
<reference evidence="2 3" key="1">
    <citation type="submission" date="2020-08" db="EMBL/GenBank/DDBJ databases">
        <title>Genomic Encyclopedia of Type Strains, Phase IV (KMG-IV): sequencing the most valuable type-strain genomes for metagenomic binning, comparative biology and taxonomic classification.</title>
        <authorList>
            <person name="Goeker M."/>
        </authorList>
    </citation>
    <scope>NUCLEOTIDE SEQUENCE [LARGE SCALE GENOMIC DNA]</scope>
    <source>
        <strain evidence="2 3">DSM 26287</strain>
    </source>
</reference>
<dbReference type="InterPro" id="IPR001763">
    <property type="entry name" value="Rhodanese-like_dom"/>
</dbReference>
<dbReference type="RefSeq" id="WP_184422661.1">
    <property type="nucleotide sequence ID" value="NZ_AP027362.1"/>
</dbReference>
<dbReference type="SMART" id="SM00450">
    <property type="entry name" value="RHOD"/>
    <property type="match status" value="1"/>
</dbReference>
<evidence type="ECO:0000313" key="2">
    <source>
        <dbReference type="EMBL" id="MBB6542247.1"/>
    </source>
</evidence>
<evidence type="ECO:0000313" key="3">
    <source>
        <dbReference type="Proteomes" id="UP000537141"/>
    </source>
</evidence>
<accession>A0A7X0NF02</accession>
<dbReference type="PANTHER" id="PTHR44542">
    <property type="entry name" value="THIOSULFATE SULFURTRANSFERASE 18"/>
    <property type="match status" value="1"/>
</dbReference>